<keyword evidence="1" id="KW-0472">Membrane</keyword>
<evidence type="ECO:0000256" key="2">
    <source>
        <dbReference type="SAM" id="SignalP"/>
    </source>
</evidence>
<feature type="chain" id="PRO_5015122717" evidence="2">
    <location>
        <begin position="20"/>
        <end position="314"/>
    </location>
</feature>
<keyword evidence="4" id="KW-1185">Reference proteome</keyword>
<dbReference type="Proteomes" id="UP000241769">
    <property type="component" value="Unassembled WGS sequence"/>
</dbReference>
<evidence type="ECO:0000313" key="3">
    <source>
        <dbReference type="EMBL" id="PRP76327.1"/>
    </source>
</evidence>
<organism evidence="3 4">
    <name type="scientific">Planoprotostelium fungivorum</name>
    <dbReference type="NCBI Taxonomy" id="1890364"/>
    <lineage>
        <taxon>Eukaryota</taxon>
        <taxon>Amoebozoa</taxon>
        <taxon>Evosea</taxon>
        <taxon>Variosea</taxon>
        <taxon>Cavosteliida</taxon>
        <taxon>Cavosteliaceae</taxon>
        <taxon>Planoprotostelium</taxon>
    </lineage>
</organism>
<comment type="caution">
    <text evidence="3">The sequence shown here is derived from an EMBL/GenBank/DDBJ whole genome shotgun (WGS) entry which is preliminary data.</text>
</comment>
<feature type="transmembrane region" description="Helical" evidence="1">
    <location>
        <begin position="291"/>
        <end position="313"/>
    </location>
</feature>
<keyword evidence="2" id="KW-0732">Signal</keyword>
<gene>
    <name evidence="3" type="ORF">PROFUN_14450</name>
</gene>
<proteinExistence type="predicted"/>
<keyword evidence="1" id="KW-0812">Transmembrane</keyword>
<dbReference type="AlphaFoldDB" id="A0A2P6MX95"/>
<reference evidence="3 4" key="1">
    <citation type="journal article" date="2018" name="Genome Biol. Evol.">
        <title>Multiple Roots of Fruiting Body Formation in Amoebozoa.</title>
        <authorList>
            <person name="Hillmann F."/>
            <person name="Forbes G."/>
            <person name="Novohradska S."/>
            <person name="Ferling I."/>
            <person name="Riege K."/>
            <person name="Groth M."/>
            <person name="Westermann M."/>
            <person name="Marz M."/>
            <person name="Spaller T."/>
            <person name="Winckler T."/>
            <person name="Schaap P."/>
            <person name="Glockner G."/>
        </authorList>
    </citation>
    <scope>NUCLEOTIDE SEQUENCE [LARGE SCALE GENOMIC DNA]</scope>
    <source>
        <strain evidence="3 4">Jena</strain>
    </source>
</reference>
<sequence length="314" mass="33029">MHLYTLLFLVLTVFLTVDGQFIKVTNYGDLKCNHTDSYTVYANGKCQTLTTSGISSSNINRCGSNAVTTSVYYGTSCSGKTFNQASNNLNQCNQNSEGTSSTEISCLDSFPYTGNSSSDGLTVTFSGTSCQGEVYSILVVPGLFTSNSTKCTSSACVKTNYGTSTRFVCGNSTSLPGYVQSLNSATGIMFSGMIVVVTVLLSKEGHHNIWSPPEDDASRNGSAVRRTRRGEHDVDWVDQVVVLVDEAVRTFGSGAVVPFVVVGFAPTFLVGGGEPSSESKVSAGFASLERGIVGVGVFFAFGVCAAASALLALF</sequence>
<feature type="signal peptide" evidence="2">
    <location>
        <begin position="1"/>
        <end position="19"/>
    </location>
</feature>
<dbReference type="EMBL" id="MDYQ01000335">
    <property type="protein sequence ID" value="PRP76327.1"/>
    <property type="molecule type" value="Genomic_DNA"/>
</dbReference>
<evidence type="ECO:0000313" key="4">
    <source>
        <dbReference type="Proteomes" id="UP000241769"/>
    </source>
</evidence>
<keyword evidence="1" id="KW-1133">Transmembrane helix</keyword>
<accession>A0A2P6MX95</accession>
<name>A0A2P6MX95_9EUKA</name>
<protein>
    <submittedName>
        <fullName evidence="3">Uncharacterized protein</fullName>
    </submittedName>
</protein>
<dbReference type="InParanoid" id="A0A2P6MX95"/>
<evidence type="ECO:0000256" key="1">
    <source>
        <dbReference type="SAM" id="Phobius"/>
    </source>
</evidence>